<reference evidence="4" key="1">
    <citation type="submission" date="2022-10" db="EMBL/GenBank/DDBJ databases">
        <title>Culturing micro-colonial fungi from biological soil crusts in the Mojave desert and describing Neophaeococcomyces mojavensis, and introducing the new genera and species Taxawa tesnikishii.</title>
        <authorList>
            <person name="Kurbessoian T."/>
            <person name="Stajich J.E."/>
        </authorList>
    </citation>
    <scope>NUCLEOTIDE SEQUENCE</scope>
    <source>
        <strain evidence="4">TK_1</strain>
    </source>
</reference>
<proteinExistence type="predicted"/>
<dbReference type="Proteomes" id="UP001172684">
    <property type="component" value="Unassembled WGS sequence"/>
</dbReference>
<feature type="compositionally biased region" description="Low complexity" evidence="2">
    <location>
        <begin position="476"/>
        <end position="509"/>
    </location>
</feature>
<accession>A0ABQ9NUL5</accession>
<dbReference type="Pfam" id="PF13257">
    <property type="entry name" value="DUF4048"/>
    <property type="match status" value="1"/>
</dbReference>
<feature type="region of interest" description="Disordered" evidence="2">
    <location>
        <begin position="1"/>
        <end position="133"/>
    </location>
</feature>
<dbReference type="InterPro" id="IPR025122">
    <property type="entry name" value="DUF4048"/>
</dbReference>
<keyword evidence="5" id="KW-1185">Reference proteome</keyword>
<dbReference type="EMBL" id="JAPDRL010000037">
    <property type="protein sequence ID" value="KAJ9664479.1"/>
    <property type="molecule type" value="Genomic_DNA"/>
</dbReference>
<organism evidence="4 5">
    <name type="scientific">Coniosporium apollinis</name>
    <dbReference type="NCBI Taxonomy" id="61459"/>
    <lineage>
        <taxon>Eukaryota</taxon>
        <taxon>Fungi</taxon>
        <taxon>Dikarya</taxon>
        <taxon>Ascomycota</taxon>
        <taxon>Pezizomycotina</taxon>
        <taxon>Dothideomycetes</taxon>
        <taxon>Dothideomycetes incertae sedis</taxon>
        <taxon>Coniosporium</taxon>
    </lineage>
</organism>
<gene>
    <name evidence="4" type="ORF">H2201_005228</name>
</gene>
<evidence type="ECO:0000313" key="5">
    <source>
        <dbReference type="Proteomes" id="UP001172684"/>
    </source>
</evidence>
<name>A0ABQ9NUL5_9PEZI</name>
<feature type="region of interest" description="Disordered" evidence="2">
    <location>
        <begin position="551"/>
        <end position="584"/>
    </location>
</feature>
<evidence type="ECO:0000313" key="4">
    <source>
        <dbReference type="EMBL" id="KAJ9664479.1"/>
    </source>
</evidence>
<evidence type="ECO:0000259" key="3">
    <source>
        <dbReference type="Pfam" id="PF13257"/>
    </source>
</evidence>
<feature type="region of interest" description="Disordered" evidence="2">
    <location>
        <begin position="342"/>
        <end position="396"/>
    </location>
</feature>
<evidence type="ECO:0000256" key="1">
    <source>
        <dbReference type="SAM" id="Coils"/>
    </source>
</evidence>
<evidence type="ECO:0000256" key="2">
    <source>
        <dbReference type="SAM" id="MobiDB-lite"/>
    </source>
</evidence>
<feature type="coiled-coil region" evidence="1">
    <location>
        <begin position="140"/>
        <end position="174"/>
    </location>
</feature>
<feature type="region of interest" description="Disordered" evidence="2">
    <location>
        <begin position="414"/>
        <end position="513"/>
    </location>
</feature>
<feature type="compositionally biased region" description="Low complexity" evidence="2">
    <location>
        <begin position="378"/>
        <end position="393"/>
    </location>
</feature>
<protein>
    <recommendedName>
        <fullName evidence="3">DUF4048 domain-containing protein</fullName>
    </recommendedName>
</protein>
<comment type="caution">
    <text evidence="4">The sequence shown here is derived from an EMBL/GenBank/DDBJ whole genome shotgun (WGS) entry which is preliminary data.</text>
</comment>
<feature type="region of interest" description="Disordered" evidence="2">
    <location>
        <begin position="248"/>
        <end position="300"/>
    </location>
</feature>
<feature type="domain" description="DUF4048" evidence="3">
    <location>
        <begin position="237"/>
        <end position="480"/>
    </location>
</feature>
<sequence length="584" mass="62855">MNGLFFVGGADSTDRNTSAKTKAARRPSVAPIDPAAILTSGGPASPIMPPPAEHIGSPTSPRQSEDFPRPQTGQMPPHSRSMSLADVARQGKRLSLNFPIQPAPGSPTRRSRPVSWVESPVPTPDITQSPTREGNFLTALAAQERRVLELKDELKQAEQELEKLKKQWANHEVLRKRNDVRRVQQLQPLNTSFASLATFQEDVDGSDAWLQKEMDRRKALLSGAKTSQRKVFSGSRHTRALSLLSPDKESFGAANSQPGEARRSGDRLKRPGLLPRASTTSDLSTHIADAPAADPLDMGPMQRDALLRTGKQMASEFKDGLWMFIEDLRQATIGDEVVHGTQARAGQTPHGGQRQVPRRQSDKTGLKAPSQAPAPVRRTTSTNAAATARNPSPIKASADTSALIDIGGSFWKEHGLDEPRSSKAIKVSKPPKSPQKPSRKPSQQPPPPQRTPQKAGDDEDSWDVWDTPTDKPIAASNSNNSSSNESSDGRASPSSGHSSSGSTDISTPGPAFAGQGQHAVVAVANRDSIPWPALVKLSPSNLKRTASHLMSQWENSLTPPPNEAREASSQDYLTGSPSAGKVNR</sequence>
<keyword evidence="1" id="KW-0175">Coiled coil</keyword>
<feature type="compositionally biased region" description="Basic and acidic residues" evidence="2">
    <location>
        <begin position="260"/>
        <end position="269"/>
    </location>
</feature>